<keyword evidence="3" id="KW-1185">Reference proteome</keyword>
<feature type="compositionally biased region" description="Polar residues" evidence="1">
    <location>
        <begin position="146"/>
        <end position="159"/>
    </location>
</feature>
<protein>
    <submittedName>
        <fullName evidence="2">Uncharacterized protein</fullName>
    </submittedName>
</protein>
<feature type="region of interest" description="Disordered" evidence="1">
    <location>
        <begin position="53"/>
        <end position="74"/>
    </location>
</feature>
<evidence type="ECO:0000256" key="1">
    <source>
        <dbReference type="SAM" id="MobiDB-lite"/>
    </source>
</evidence>
<evidence type="ECO:0000313" key="3">
    <source>
        <dbReference type="Proteomes" id="UP000198211"/>
    </source>
</evidence>
<reference evidence="3" key="1">
    <citation type="submission" date="2017-03" db="EMBL/GenBank/DDBJ databases">
        <title>Phytopthora megakarya and P. palmivora, two closely related causual agents of cacao black pod achieved similar genome size and gene model numbers by different mechanisms.</title>
        <authorList>
            <person name="Ali S."/>
            <person name="Shao J."/>
            <person name="Larry D.J."/>
            <person name="Kronmiller B."/>
            <person name="Shen D."/>
            <person name="Strem M.D."/>
            <person name="Melnick R.L."/>
            <person name="Guiltinan M.J."/>
            <person name="Tyler B.M."/>
            <person name="Meinhardt L.W."/>
            <person name="Bailey B.A."/>
        </authorList>
    </citation>
    <scope>NUCLEOTIDE SEQUENCE [LARGE SCALE GENOMIC DNA]</scope>
    <source>
        <strain evidence="3">zdho120</strain>
    </source>
</reference>
<proteinExistence type="predicted"/>
<sequence>MATPIIHVRPTATQPRYGRPKGTDALSTSNRHAINATTRTSPTVTRQHRCQCHEDDHDSLPTEAPSFRRAPSDPELRQYASEAKLREAAWDTIRLHKIKRAHQAVGLELPWSQPIEHDGTPPSTKPSRLSCPNSYGAYTFHYQHLSSSSVGKPATTTDSTRIRSPILPGLQAPPVSPRDLQSGVQVPLRSALPPQSTRPANRQSARNRYNVLVKNIRKEHDAWRCFVVDDNILRIWSEVHVCPFGVLNKGDSEPQTTGRVIHDLSDFTNSDAICELNFEHCDAIATEIMDQHQRRPDADIKEQAGDVASAYCVYLFGGRLDRDRALIIHMAAAFGWSGSPGNYGSVGGAIAFIHGHTTNSLNPSVFFNYH</sequence>
<gene>
    <name evidence="2" type="ORF">PHMEG_00012651</name>
</gene>
<name>A0A225W9R0_9STRA</name>
<evidence type="ECO:0000313" key="2">
    <source>
        <dbReference type="EMBL" id="OWZ13948.1"/>
    </source>
</evidence>
<dbReference type="EMBL" id="NBNE01001455">
    <property type="protein sequence ID" value="OWZ13948.1"/>
    <property type="molecule type" value="Genomic_DNA"/>
</dbReference>
<dbReference type="AlphaFoldDB" id="A0A225W9R0"/>
<accession>A0A225W9R0</accession>
<dbReference type="Proteomes" id="UP000198211">
    <property type="component" value="Unassembled WGS sequence"/>
</dbReference>
<feature type="region of interest" description="Disordered" evidence="1">
    <location>
        <begin position="146"/>
        <end position="204"/>
    </location>
</feature>
<comment type="caution">
    <text evidence="2">The sequence shown here is derived from an EMBL/GenBank/DDBJ whole genome shotgun (WGS) entry which is preliminary data.</text>
</comment>
<organism evidence="2 3">
    <name type="scientific">Phytophthora megakarya</name>
    <dbReference type="NCBI Taxonomy" id="4795"/>
    <lineage>
        <taxon>Eukaryota</taxon>
        <taxon>Sar</taxon>
        <taxon>Stramenopiles</taxon>
        <taxon>Oomycota</taxon>
        <taxon>Peronosporomycetes</taxon>
        <taxon>Peronosporales</taxon>
        <taxon>Peronosporaceae</taxon>
        <taxon>Phytophthora</taxon>
    </lineage>
</organism>
<feature type="compositionally biased region" description="Polar residues" evidence="1">
    <location>
        <begin position="193"/>
        <end position="204"/>
    </location>
</feature>